<comment type="subcellular location">
    <subcellularLocation>
        <location evidence="1">Membrane</location>
        <topology evidence="1">Multi-pass membrane protein</topology>
    </subcellularLocation>
</comment>
<feature type="transmembrane region" description="Helical" evidence="6">
    <location>
        <begin position="312"/>
        <end position="329"/>
    </location>
</feature>
<dbReference type="PANTHER" id="PTHR10859:SF114">
    <property type="entry name" value="DOLICHOL-PHOSPHATE MANNOSYLTRANSFERASE"/>
    <property type="match status" value="1"/>
</dbReference>
<proteinExistence type="predicted"/>
<evidence type="ECO:0000313" key="9">
    <source>
        <dbReference type="EMBL" id="MBP2412850.1"/>
    </source>
</evidence>
<dbReference type="RefSeq" id="WP_209679426.1">
    <property type="nucleotide sequence ID" value="NZ_JAGIOI010000001.1"/>
</dbReference>
<dbReference type="Pfam" id="PF04138">
    <property type="entry name" value="GtrA_DPMS_TM"/>
    <property type="match status" value="1"/>
</dbReference>
<evidence type="ECO:0000259" key="8">
    <source>
        <dbReference type="Pfam" id="PF04138"/>
    </source>
</evidence>
<keyword evidence="4 6" id="KW-0472">Membrane</keyword>
<keyword evidence="3 6" id="KW-1133">Transmembrane helix</keyword>
<feature type="domain" description="GtrA/DPMS transmembrane" evidence="8">
    <location>
        <begin position="221"/>
        <end position="335"/>
    </location>
</feature>
<gene>
    <name evidence="9" type="ORF">JOF48_001649</name>
</gene>
<organism evidence="9 10">
    <name type="scientific">Arthrobacter stackebrandtii</name>
    <dbReference type="NCBI Taxonomy" id="272161"/>
    <lineage>
        <taxon>Bacteria</taxon>
        <taxon>Bacillati</taxon>
        <taxon>Actinomycetota</taxon>
        <taxon>Actinomycetes</taxon>
        <taxon>Micrococcales</taxon>
        <taxon>Micrococcaceae</taxon>
        <taxon>Arthrobacter</taxon>
    </lineage>
</organism>
<dbReference type="Pfam" id="PF00535">
    <property type="entry name" value="Glycos_transf_2"/>
    <property type="match status" value="1"/>
</dbReference>
<evidence type="ECO:0000313" key="10">
    <source>
        <dbReference type="Proteomes" id="UP000711614"/>
    </source>
</evidence>
<evidence type="ECO:0000256" key="1">
    <source>
        <dbReference type="ARBA" id="ARBA00004141"/>
    </source>
</evidence>
<dbReference type="PANTHER" id="PTHR10859">
    <property type="entry name" value="GLYCOSYL TRANSFERASE"/>
    <property type="match status" value="1"/>
</dbReference>
<sequence length="366" mass="39263">MIILIPAYQPDENLPSLVEALRQAAPNHPVVVVNDGSSPDFDSVFARSKECGATVVGYPNNHGKGQALKTGFSYIAAHHPGQPVVCADSDGQHSVVDILRVAKAVNAENTVVLGERHFSGRIPLRSSIGNSATRLFFALATGSWLSDTQTGLRGYPAQLLPWLATVRGDRYEYELNVLLEARSRGFGFESVPIATIYLNSNKSSHFRPVRDSARIYAPLLKFSASSFLGFLVDTAAFVALVAVGGPLWLAVLGARAVSAGLNFCVNRTLVFPEGRAVPVRRSAGRYLLLAAGLLGANYVLLLSFTGAGLTPLPAKAVTEAVLFLASFALQRRFLFRNRPAANTAQHSQAQLSTDTDSAQAQTKVWS</sequence>
<accession>A0ABS4YWJ2</accession>
<evidence type="ECO:0000256" key="6">
    <source>
        <dbReference type="SAM" id="Phobius"/>
    </source>
</evidence>
<keyword evidence="10" id="KW-1185">Reference proteome</keyword>
<name>A0ABS4YWJ2_9MICC</name>
<evidence type="ECO:0000256" key="2">
    <source>
        <dbReference type="ARBA" id="ARBA00022692"/>
    </source>
</evidence>
<protein>
    <submittedName>
        <fullName evidence="9">Glycosyltransferase involved in cell wall biosynthesis</fullName>
    </submittedName>
</protein>
<dbReference type="InterPro" id="IPR001173">
    <property type="entry name" value="Glyco_trans_2-like"/>
</dbReference>
<dbReference type="Proteomes" id="UP000711614">
    <property type="component" value="Unassembled WGS sequence"/>
</dbReference>
<keyword evidence="2 6" id="KW-0812">Transmembrane</keyword>
<feature type="region of interest" description="Disordered" evidence="5">
    <location>
        <begin position="345"/>
        <end position="366"/>
    </location>
</feature>
<dbReference type="InterPro" id="IPR007267">
    <property type="entry name" value="GtrA_DPMS_TM"/>
</dbReference>
<dbReference type="CDD" id="cd04179">
    <property type="entry name" value="DPM_DPG-synthase_like"/>
    <property type="match status" value="1"/>
</dbReference>
<feature type="domain" description="Glycosyltransferase 2-like" evidence="7">
    <location>
        <begin position="3"/>
        <end position="119"/>
    </location>
</feature>
<evidence type="ECO:0000256" key="5">
    <source>
        <dbReference type="SAM" id="MobiDB-lite"/>
    </source>
</evidence>
<evidence type="ECO:0000256" key="4">
    <source>
        <dbReference type="ARBA" id="ARBA00023136"/>
    </source>
</evidence>
<dbReference type="InterPro" id="IPR029044">
    <property type="entry name" value="Nucleotide-diphossugar_trans"/>
</dbReference>
<dbReference type="EMBL" id="JAGIOI010000001">
    <property type="protein sequence ID" value="MBP2412850.1"/>
    <property type="molecule type" value="Genomic_DNA"/>
</dbReference>
<dbReference type="Gene3D" id="3.90.550.10">
    <property type="entry name" value="Spore Coat Polysaccharide Biosynthesis Protein SpsA, Chain A"/>
    <property type="match status" value="1"/>
</dbReference>
<feature type="transmembrane region" description="Helical" evidence="6">
    <location>
        <begin position="219"/>
        <end position="241"/>
    </location>
</feature>
<comment type="caution">
    <text evidence="9">The sequence shown here is derived from an EMBL/GenBank/DDBJ whole genome shotgun (WGS) entry which is preliminary data.</text>
</comment>
<feature type="transmembrane region" description="Helical" evidence="6">
    <location>
        <begin position="286"/>
        <end position="306"/>
    </location>
</feature>
<dbReference type="SUPFAM" id="SSF53448">
    <property type="entry name" value="Nucleotide-diphospho-sugar transferases"/>
    <property type="match status" value="1"/>
</dbReference>
<evidence type="ECO:0000259" key="7">
    <source>
        <dbReference type="Pfam" id="PF00535"/>
    </source>
</evidence>
<evidence type="ECO:0000256" key="3">
    <source>
        <dbReference type="ARBA" id="ARBA00022989"/>
    </source>
</evidence>
<reference evidence="9 10" key="1">
    <citation type="submission" date="2021-03" db="EMBL/GenBank/DDBJ databases">
        <title>Sequencing the genomes of 1000 actinobacteria strains.</title>
        <authorList>
            <person name="Klenk H.-P."/>
        </authorList>
    </citation>
    <scope>NUCLEOTIDE SEQUENCE [LARGE SCALE GENOMIC DNA]</scope>
    <source>
        <strain evidence="9 10">DSM 16005</strain>
    </source>
</reference>